<dbReference type="STRING" id="7574.A0A1S3IVJ2"/>
<dbReference type="Pfam" id="PF00619">
    <property type="entry name" value="CARD"/>
    <property type="match status" value="1"/>
</dbReference>
<feature type="repeat" description="TPR" evidence="3">
    <location>
        <begin position="941"/>
        <end position="974"/>
    </location>
</feature>
<gene>
    <name evidence="7" type="primary">LOC106167867</name>
</gene>
<keyword evidence="6" id="KW-1185">Reference proteome</keyword>
<dbReference type="InterPro" id="IPR019734">
    <property type="entry name" value="TPR_rpt"/>
</dbReference>
<organism evidence="6 7">
    <name type="scientific">Lingula anatina</name>
    <name type="common">Brachiopod</name>
    <name type="synonym">Lingula unguis</name>
    <dbReference type="NCBI Taxonomy" id="7574"/>
    <lineage>
        <taxon>Eukaryota</taxon>
        <taxon>Metazoa</taxon>
        <taxon>Spiralia</taxon>
        <taxon>Lophotrochozoa</taxon>
        <taxon>Brachiopoda</taxon>
        <taxon>Linguliformea</taxon>
        <taxon>Lingulata</taxon>
        <taxon>Lingulida</taxon>
        <taxon>Linguloidea</taxon>
        <taxon>Lingulidae</taxon>
        <taxon>Lingula</taxon>
    </lineage>
</organism>
<dbReference type="SUPFAM" id="SSF52540">
    <property type="entry name" value="P-loop containing nucleoside triphosphate hydrolases"/>
    <property type="match status" value="1"/>
</dbReference>
<dbReference type="Gene3D" id="3.40.50.300">
    <property type="entry name" value="P-loop containing nucleotide triphosphate hydrolases"/>
    <property type="match status" value="1"/>
</dbReference>
<feature type="repeat" description="TPR" evidence="3">
    <location>
        <begin position="816"/>
        <end position="849"/>
    </location>
</feature>
<dbReference type="Gene3D" id="1.10.533.10">
    <property type="entry name" value="Death Domain, Fas"/>
    <property type="match status" value="1"/>
</dbReference>
<name>A0A1S3IVJ2_LINAN</name>
<dbReference type="PANTHER" id="PTHR45641:SF19">
    <property type="entry name" value="NEPHROCYSTIN-3"/>
    <property type="match status" value="1"/>
</dbReference>
<dbReference type="AlphaFoldDB" id="A0A1S3IVJ2"/>
<dbReference type="InParanoid" id="A0A1S3IVJ2"/>
<dbReference type="InterPro" id="IPR011029">
    <property type="entry name" value="DEATH-like_dom_sf"/>
</dbReference>
<proteinExistence type="predicted"/>
<dbReference type="KEGG" id="lak:106167867"/>
<dbReference type="InterPro" id="IPR027417">
    <property type="entry name" value="P-loop_NTPase"/>
</dbReference>
<evidence type="ECO:0000259" key="5">
    <source>
        <dbReference type="PROSITE" id="PS50209"/>
    </source>
</evidence>
<dbReference type="GeneID" id="106167867"/>
<dbReference type="CDD" id="cd01671">
    <property type="entry name" value="CARD"/>
    <property type="match status" value="1"/>
</dbReference>
<keyword evidence="2 3" id="KW-0802">TPR repeat</keyword>
<dbReference type="InterPro" id="IPR001315">
    <property type="entry name" value="CARD"/>
</dbReference>
<dbReference type="Gene3D" id="1.25.40.10">
    <property type="entry name" value="Tetratricopeptide repeat domain"/>
    <property type="match status" value="4"/>
</dbReference>
<evidence type="ECO:0000256" key="4">
    <source>
        <dbReference type="SAM" id="MobiDB-lite"/>
    </source>
</evidence>
<reference evidence="7" key="1">
    <citation type="submission" date="2025-08" db="UniProtKB">
        <authorList>
            <consortium name="RefSeq"/>
        </authorList>
    </citation>
    <scope>IDENTIFICATION</scope>
    <source>
        <tissue evidence="7">Gonads</tissue>
    </source>
</reference>
<dbReference type="GO" id="GO:0042981">
    <property type="term" value="P:regulation of apoptotic process"/>
    <property type="evidence" value="ECO:0007669"/>
    <property type="project" value="InterPro"/>
</dbReference>
<dbReference type="SUPFAM" id="SSF47986">
    <property type="entry name" value="DEATH domain"/>
    <property type="match status" value="1"/>
</dbReference>
<dbReference type="SMART" id="SM00028">
    <property type="entry name" value="TPR"/>
    <property type="match status" value="9"/>
</dbReference>
<protein>
    <submittedName>
        <fullName evidence="7">Uncharacterized protein LOC106167867</fullName>
    </submittedName>
</protein>
<dbReference type="RefSeq" id="XP_013402210.1">
    <property type="nucleotide sequence ID" value="XM_013546756.2"/>
</dbReference>
<dbReference type="Proteomes" id="UP000085678">
    <property type="component" value="Unplaced"/>
</dbReference>
<dbReference type="InterPro" id="IPR011990">
    <property type="entry name" value="TPR-like_helical_dom_sf"/>
</dbReference>
<feature type="region of interest" description="Disordered" evidence="4">
    <location>
        <begin position="1162"/>
        <end position="1199"/>
    </location>
</feature>
<evidence type="ECO:0000256" key="3">
    <source>
        <dbReference type="PROSITE-ProRule" id="PRU00339"/>
    </source>
</evidence>
<dbReference type="SUPFAM" id="SSF48452">
    <property type="entry name" value="TPR-like"/>
    <property type="match status" value="4"/>
</dbReference>
<dbReference type="Pfam" id="PF13424">
    <property type="entry name" value="TPR_12"/>
    <property type="match status" value="3"/>
</dbReference>
<evidence type="ECO:0000313" key="6">
    <source>
        <dbReference type="Proteomes" id="UP000085678"/>
    </source>
</evidence>
<evidence type="ECO:0000313" key="7">
    <source>
        <dbReference type="RefSeq" id="XP_013402210.1"/>
    </source>
</evidence>
<keyword evidence="1" id="KW-0677">Repeat</keyword>
<sequence length="1199" mass="134212">MAIPITLENQIKLQKNWEAICDDLGVKHVSHKLITRGILTQKELNDVLEKRTQLEQTQKLLTLLLTKDNQHFECFQTCLQDDYSWLADGLCGTVVTGEDRKKFTTSLLEQCSLPQHPVCFEGRCDEVEEITQLFLNGGQLASIQAFGGQGKTALATVIGHTFVSRLGIRSVMADLRNVSTDLDIVKSLLLALKLHTDTDLEHLNPEKLLTKACQEVAQFGQKILIILDNCETAMGRDTLDYFRDLLSKLNTNCRNAYVLCTSRDTIHLPNMKVHVQPLDSLSQSASFSILRWYSPTLDREEGNVLGAKCGFMALLLHILGYLLNQGIKAADLVKELACSVEFDKKLFGLGPELQDVHACINLTYKRLSSKEQMACQLLSVFPSMFTANEAFALISKECEDITPLEAQGTLRTLCNTSMLVYDKAREVYVMHSIIQAFAQYEMSAENKERFNLHFVNFMEPCISGLNSKGVREGIIYFEGERDRFSKFLDIFYILSLSSRQILYDKMKEFAAGLSALHRYDHAFRAYKTLLETLLEVGEMVNSAEAAFLYSKIGTLHKDLEEIPAAIANLKKAIEIYESLPDKYSYKQYFHSIFNLSSIYVSENKISESSMLLENYIAEAPDLCSRFLFTWLNNAIKPAEMRQDMDSFVESLLNTFIHSHSSNELFESDIPDTPIGVIVELLNNAHFIADGMKNFLIDMFVFELPMDARSGNLSLLFEKLLTDISETCEEMNMPSDEAMELTNSLLLARPNNAGDYYKGIFDKLKRIFGENSNQIGSIIFQEACALSTQGKHADALSAFQRALHIFEQASGECPLTAETLLRIGQEMIKLDNADGAVSFLRQALAMNEKMLGENHEQTANMILSLAGALSIQGKYKDALSTCQRALRIFEQVSDQCLNMALTLCCMGEQMRKLDNTEGAVYFLRKALAMNEKMLGENDEQTANTILCLGFALSAQGKHEDALSTFQRALRIFEQMSSESVNTRTAITLNCMADEMIELDNADGAIDVVKKALAIMEKTVGENHEQTAISFFLLGRALSAQGKHTDALCTLQRALRIGEHVLGDSAITAYTMFYLGQEMKLIGDIKESLDMHQRALDIRRSVLADHEDTLLSLEAVVDLLDLNGKPSESADMKMEATAMKERLEAAKLEVQKIARVAIERFETETSAKTTQRQLEDLDLGSNPANPSGGKTDKKEADSTLT</sequence>
<dbReference type="OrthoDB" id="5986190at2759"/>
<feature type="domain" description="CARD" evidence="5">
    <location>
        <begin position="5"/>
        <end position="81"/>
    </location>
</feature>
<dbReference type="PROSITE" id="PS50209">
    <property type="entry name" value="CARD"/>
    <property type="match status" value="1"/>
</dbReference>
<feature type="compositionally biased region" description="Basic and acidic residues" evidence="4">
    <location>
        <begin position="1188"/>
        <end position="1199"/>
    </location>
</feature>
<accession>A0A1S3IVJ2</accession>
<dbReference type="PROSITE" id="PS50005">
    <property type="entry name" value="TPR"/>
    <property type="match status" value="2"/>
</dbReference>
<dbReference type="PANTHER" id="PTHR45641">
    <property type="entry name" value="TETRATRICOPEPTIDE REPEAT PROTEIN (AFU_ORTHOLOGUE AFUA_6G03870)"/>
    <property type="match status" value="1"/>
</dbReference>
<evidence type="ECO:0000256" key="2">
    <source>
        <dbReference type="ARBA" id="ARBA00022803"/>
    </source>
</evidence>
<evidence type="ECO:0000256" key="1">
    <source>
        <dbReference type="ARBA" id="ARBA00022737"/>
    </source>
</evidence>